<dbReference type="Pfam" id="PF13520">
    <property type="entry name" value="AA_permease_2"/>
    <property type="match status" value="1"/>
</dbReference>
<dbReference type="GO" id="GO:0022857">
    <property type="term" value="F:transmembrane transporter activity"/>
    <property type="evidence" value="ECO:0007669"/>
    <property type="project" value="InterPro"/>
</dbReference>
<feature type="transmembrane region" description="Helical" evidence="6">
    <location>
        <begin position="224"/>
        <end position="246"/>
    </location>
</feature>
<evidence type="ECO:0000256" key="5">
    <source>
        <dbReference type="ARBA" id="ARBA00023136"/>
    </source>
</evidence>
<feature type="transmembrane region" description="Helical" evidence="6">
    <location>
        <begin position="266"/>
        <end position="293"/>
    </location>
</feature>
<comment type="subcellular location">
    <subcellularLocation>
        <location evidence="1">Cell membrane</location>
        <topology evidence="1">Multi-pass membrane protein</topology>
    </subcellularLocation>
</comment>
<dbReference type="STRING" id="317025.Tcr_1066"/>
<keyword evidence="2" id="KW-1003">Cell membrane</keyword>
<dbReference type="Gene3D" id="1.20.1740.10">
    <property type="entry name" value="Amino acid/polyamine transporter I"/>
    <property type="match status" value="1"/>
</dbReference>
<sequence>MTQSKTKLGFNGTWSMAVGGMIGGGIFSTLGVVVAIAGAWAWLSFLAAGLIALAAGYSYVKLATFYNEGGGAFTFLRKIHADGFAGSLAWVLIIGYVLTNAVYAFTFGQYLGNLLELNSWFPRASAVAIIALFIALNLKGVAEASGVEIFLVWFKLVVLVGLSAWGLSHWDIPMLSQGVSVPDAGLGAALFGAAAVFMAYEGFQLLTYDYNDIETPKKILPRAVLSAIIVVILVYILVALGTAMLIGADEIVKHEEVALAIAGEKAFGITGLVVVTIAAAFSTGSAINATLFATARLAHKVAKAHELPADMGHKNAAGIPDRALIWLGSLAALLAAIGNLTSLVEAASLAFLFTFTVVCGLAFKQDAGSRWITGFGALSAAAASIALIVQLIQTDLSALLFLLALIAIAVFGRPTILRYFKNSRF</sequence>
<evidence type="ECO:0000313" key="7">
    <source>
        <dbReference type="EMBL" id="ABB41661.1"/>
    </source>
</evidence>
<dbReference type="PANTHER" id="PTHR42770:SF11">
    <property type="entry name" value="INNER MEMBRANE TRANSPORT PROTEIN YBAT"/>
    <property type="match status" value="1"/>
</dbReference>
<keyword evidence="4 6" id="KW-1133">Transmembrane helix</keyword>
<evidence type="ECO:0000256" key="3">
    <source>
        <dbReference type="ARBA" id="ARBA00022692"/>
    </source>
</evidence>
<evidence type="ECO:0000256" key="6">
    <source>
        <dbReference type="SAM" id="Phobius"/>
    </source>
</evidence>
<feature type="transmembrane region" description="Helical" evidence="6">
    <location>
        <begin position="398"/>
        <end position="420"/>
    </location>
</feature>
<evidence type="ECO:0000256" key="2">
    <source>
        <dbReference type="ARBA" id="ARBA00022475"/>
    </source>
</evidence>
<dbReference type="PANTHER" id="PTHR42770">
    <property type="entry name" value="AMINO ACID TRANSPORTER-RELATED"/>
    <property type="match status" value="1"/>
</dbReference>
<dbReference type="PIRSF" id="PIRSF006060">
    <property type="entry name" value="AA_transporter"/>
    <property type="match status" value="1"/>
</dbReference>
<accession>Q31GR2</accession>
<dbReference type="InterPro" id="IPR002293">
    <property type="entry name" value="AA/rel_permease1"/>
</dbReference>
<feature type="transmembrane region" description="Helical" evidence="6">
    <location>
        <begin position="346"/>
        <end position="363"/>
    </location>
</feature>
<evidence type="ECO:0000256" key="1">
    <source>
        <dbReference type="ARBA" id="ARBA00004651"/>
    </source>
</evidence>
<keyword evidence="3 6" id="KW-0812">Transmembrane</keyword>
<feature type="transmembrane region" description="Helical" evidence="6">
    <location>
        <begin position="120"/>
        <end position="138"/>
    </location>
</feature>
<organism evidence="7">
    <name type="scientific">Hydrogenovibrio crunogenus (strain DSM 25203 / XCL-2)</name>
    <name type="common">Thiomicrospira crunogena</name>
    <dbReference type="NCBI Taxonomy" id="317025"/>
    <lineage>
        <taxon>Bacteria</taxon>
        <taxon>Pseudomonadati</taxon>
        <taxon>Pseudomonadota</taxon>
        <taxon>Gammaproteobacteria</taxon>
        <taxon>Thiotrichales</taxon>
        <taxon>Piscirickettsiaceae</taxon>
        <taxon>Hydrogenovibrio</taxon>
    </lineage>
</organism>
<dbReference type="EMBL" id="CP000109">
    <property type="protein sequence ID" value="ABB41661.1"/>
    <property type="molecule type" value="Genomic_DNA"/>
</dbReference>
<dbReference type="InterPro" id="IPR050367">
    <property type="entry name" value="APC_superfamily"/>
</dbReference>
<dbReference type="OrthoDB" id="7065842at2"/>
<feature type="transmembrane region" description="Helical" evidence="6">
    <location>
        <begin position="375"/>
        <end position="392"/>
    </location>
</feature>
<feature type="transmembrane region" description="Helical" evidence="6">
    <location>
        <begin position="12"/>
        <end position="34"/>
    </location>
</feature>
<dbReference type="KEGG" id="tcx:Tcr_1066"/>
<dbReference type="eggNOG" id="COG0531">
    <property type="taxonomic scope" value="Bacteria"/>
</dbReference>
<feature type="transmembrane region" description="Helical" evidence="6">
    <location>
        <begin position="323"/>
        <end position="340"/>
    </location>
</feature>
<gene>
    <name evidence="7" type="ordered locus">Tcr_1066</name>
</gene>
<dbReference type="GO" id="GO:0005886">
    <property type="term" value="C:plasma membrane"/>
    <property type="evidence" value="ECO:0007669"/>
    <property type="project" value="UniProtKB-SubCell"/>
</dbReference>
<protein>
    <submittedName>
        <fullName evidence="7">Amino acid-polyamine-organocation (APC) family transporter</fullName>
    </submittedName>
</protein>
<keyword evidence="5 6" id="KW-0472">Membrane</keyword>
<feature type="transmembrane region" description="Helical" evidence="6">
    <location>
        <begin position="40"/>
        <end position="60"/>
    </location>
</feature>
<feature type="transmembrane region" description="Helical" evidence="6">
    <location>
        <begin position="150"/>
        <end position="172"/>
    </location>
</feature>
<dbReference type="HOGENOM" id="CLU_007946_15_2_6"/>
<feature type="transmembrane region" description="Helical" evidence="6">
    <location>
        <begin position="81"/>
        <end position="105"/>
    </location>
</feature>
<proteinExistence type="predicted"/>
<feature type="transmembrane region" description="Helical" evidence="6">
    <location>
        <begin position="184"/>
        <end position="203"/>
    </location>
</feature>
<name>Q31GR2_HYDCU</name>
<evidence type="ECO:0000256" key="4">
    <source>
        <dbReference type="ARBA" id="ARBA00022989"/>
    </source>
</evidence>
<dbReference type="AlphaFoldDB" id="Q31GR2"/>
<reference evidence="7" key="1">
    <citation type="submission" date="2006-07" db="EMBL/GenBank/DDBJ databases">
        <title>Complete sequence of Thiomicrospira crunogena XCL-2.</title>
        <authorList>
            <consortium name="US DOE Joint Genome Institute"/>
            <person name="Copeland A."/>
            <person name="Lucas S."/>
            <person name="Lapidus A."/>
            <person name="Barry K."/>
            <person name="Detter J.C."/>
            <person name="Glavina del Rio T."/>
            <person name="Hammon N."/>
            <person name="Israni S."/>
            <person name="Dalin E."/>
            <person name="Tice H."/>
            <person name="Pitluck S."/>
            <person name="Chain P."/>
            <person name="Malfatti S."/>
            <person name="Shin M."/>
            <person name="Vergez L."/>
            <person name="Schmutz J."/>
            <person name="Larimer F."/>
            <person name="Land M."/>
            <person name="Hauser L."/>
            <person name="Kyrpides N."/>
            <person name="Lykidis A."/>
            <person name="Scott K.M."/>
            <person name="Sievert S."/>
            <person name="Kerfeld C."/>
            <person name="Freyermuth S."/>
            <person name="Dobrinski K."/>
            <person name="Boller A."/>
            <person name="Fitzpatrick K."/>
            <person name="Thoma P."/>
            <person name="Moore J."/>
            <person name="Richardson P."/>
        </authorList>
    </citation>
    <scope>NUCLEOTIDE SEQUENCE</scope>
    <source>
        <strain evidence="7">XCL-2</strain>
    </source>
</reference>